<evidence type="ECO:0000313" key="2">
    <source>
        <dbReference type="EMBL" id="KAB8069082.1"/>
    </source>
</evidence>
<keyword evidence="3" id="KW-1185">Reference proteome</keyword>
<reference evidence="2 3" key="1">
    <citation type="submission" date="2019-04" db="EMBL/GenBank/DDBJ databases">
        <title>Friends and foes A comparative genomics study of 23 Aspergillus species from section Flavi.</title>
        <authorList>
            <consortium name="DOE Joint Genome Institute"/>
            <person name="Kjaerbolling I."/>
            <person name="Vesth T."/>
            <person name="Frisvad J.C."/>
            <person name="Nybo J.L."/>
            <person name="Theobald S."/>
            <person name="Kildgaard S."/>
            <person name="Isbrandt T."/>
            <person name="Kuo A."/>
            <person name="Sato A."/>
            <person name="Lyhne E.K."/>
            <person name="Kogle M.E."/>
            <person name="Wiebenga A."/>
            <person name="Kun R.S."/>
            <person name="Lubbers R.J."/>
            <person name="Makela M.R."/>
            <person name="Barry K."/>
            <person name="Chovatia M."/>
            <person name="Clum A."/>
            <person name="Daum C."/>
            <person name="Haridas S."/>
            <person name="He G."/>
            <person name="LaButti K."/>
            <person name="Lipzen A."/>
            <person name="Mondo S."/>
            <person name="Riley R."/>
            <person name="Salamov A."/>
            <person name="Simmons B.A."/>
            <person name="Magnuson J.K."/>
            <person name="Henrissat B."/>
            <person name="Mortensen U.H."/>
            <person name="Larsen T.O."/>
            <person name="Devries R.P."/>
            <person name="Grigoriev I.V."/>
            <person name="Machida M."/>
            <person name="Baker S.E."/>
            <person name="Andersen M.R."/>
        </authorList>
    </citation>
    <scope>NUCLEOTIDE SEQUENCE [LARGE SCALE GENOMIC DNA]</scope>
    <source>
        <strain evidence="2 3">CBS 151.66</strain>
    </source>
</reference>
<keyword evidence="1" id="KW-0812">Transmembrane</keyword>
<gene>
    <name evidence="2" type="ORF">BDV29DRAFT_58436</name>
</gene>
<proteinExistence type="predicted"/>
<dbReference type="Proteomes" id="UP000326565">
    <property type="component" value="Unassembled WGS sequence"/>
</dbReference>
<keyword evidence="1" id="KW-0472">Membrane</keyword>
<protein>
    <submittedName>
        <fullName evidence="2">Uncharacterized protein</fullName>
    </submittedName>
</protein>
<sequence length="82" mass="8957">MSLLLACSKSPSSCPTLGQSYRTYSFAERYTFHTILLPLPATLTAAPIISIMIQTTPISVIRSTCLLNTLRQSCSDRTAFNA</sequence>
<dbReference type="AlphaFoldDB" id="A0A5N5WPU2"/>
<feature type="transmembrane region" description="Helical" evidence="1">
    <location>
        <begin position="34"/>
        <end position="53"/>
    </location>
</feature>
<accession>A0A5N5WPU2</accession>
<dbReference type="EMBL" id="ML732357">
    <property type="protein sequence ID" value="KAB8069082.1"/>
    <property type="molecule type" value="Genomic_DNA"/>
</dbReference>
<evidence type="ECO:0000313" key="3">
    <source>
        <dbReference type="Proteomes" id="UP000326565"/>
    </source>
</evidence>
<evidence type="ECO:0000256" key="1">
    <source>
        <dbReference type="SAM" id="Phobius"/>
    </source>
</evidence>
<keyword evidence="1" id="KW-1133">Transmembrane helix</keyword>
<name>A0A5N5WPU2_9EURO</name>
<organism evidence="2 3">
    <name type="scientific">Aspergillus leporis</name>
    <dbReference type="NCBI Taxonomy" id="41062"/>
    <lineage>
        <taxon>Eukaryota</taxon>
        <taxon>Fungi</taxon>
        <taxon>Dikarya</taxon>
        <taxon>Ascomycota</taxon>
        <taxon>Pezizomycotina</taxon>
        <taxon>Eurotiomycetes</taxon>
        <taxon>Eurotiomycetidae</taxon>
        <taxon>Eurotiales</taxon>
        <taxon>Aspergillaceae</taxon>
        <taxon>Aspergillus</taxon>
        <taxon>Aspergillus subgen. Circumdati</taxon>
    </lineage>
</organism>